<evidence type="ECO:0000313" key="1">
    <source>
        <dbReference type="EMBL" id="SEB55126.1"/>
    </source>
</evidence>
<protein>
    <submittedName>
        <fullName evidence="1">Haloacid dehalogenase superfamily, subfamily IA, variant 3 with third motif having DD or ED</fullName>
    </submittedName>
</protein>
<dbReference type="InterPro" id="IPR006439">
    <property type="entry name" value="HAD-SF_hydro_IA"/>
</dbReference>
<dbReference type="NCBIfam" id="TIGR01509">
    <property type="entry name" value="HAD-SF-IA-v3"/>
    <property type="match status" value="1"/>
</dbReference>
<dbReference type="CDD" id="cd07505">
    <property type="entry name" value="HAD_BPGM-like"/>
    <property type="match status" value="1"/>
</dbReference>
<dbReference type="SUPFAM" id="SSF56784">
    <property type="entry name" value="HAD-like"/>
    <property type="match status" value="1"/>
</dbReference>
<comment type="caution">
    <text evidence="1">The sequence shown here is derived from an EMBL/GenBank/DDBJ whole genome shotgun (WGS) entry which is preliminary data.</text>
</comment>
<dbReference type="Proteomes" id="UP000182842">
    <property type="component" value="Unassembled WGS sequence"/>
</dbReference>
<dbReference type="AlphaFoldDB" id="A0AA45ZQ45"/>
<sequence length="243" mass="26433">MECSKSKGANWRAGMWTEVTMLLKAVFWDLDGTLIDSEPLWHDGEIEIAHNNGGEWNEDLGWECSGTPVPHVAEVMIAHGCTLSVPEIDKQLKDYVFKAEVERLPWIPGVQDVLHSLKEADIPSMLVTTSPRRMAENIMKQADGLLAGYVCGDDPYEHKPSPAPYLAAAERLGIAPEDMVKCVVMEDSSSGLRSGAASGATLIAQTGWIRTDTSGLGQFASIDSYEGIDAAALDAFVRQRLGE</sequence>
<name>A0AA45ZQ45_BIFLN</name>
<proteinExistence type="predicted"/>
<dbReference type="Gene3D" id="1.10.150.240">
    <property type="entry name" value="Putative phosphatase, domain 2"/>
    <property type="match status" value="1"/>
</dbReference>
<organism evidence="1 2">
    <name type="scientific">Bifidobacterium longum</name>
    <dbReference type="NCBI Taxonomy" id="216816"/>
    <lineage>
        <taxon>Bacteria</taxon>
        <taxon>Bacillati</taxon>
        <taxon>Actinomycetota</taxon>
        <taxon>Actinomycetes</taxon>
        <taxon>Bifidobacteriales</taxon>
        <taxon>Bifidobacteriaceae</taxon>
        <taxon>Bifidobacterium</taxon>
    </lineage>
</organism>
<dbReference type="PANTHER" id="PTHR18901">
    <property type="entry name" value="2-DEOXYGLUCOSE-6-PHOSPHATE PHOSPHATASE 2"/>
    <property type="match status" value="1"/>
</dbReference>
<gene>
    <name evidence="1" type="ORF">SAMN04489748_1481</name>
</gene>
<dbReference type="Gene3D" id="3.40.50.1000">
    <property type="entry name" value="HAD superfamily/HAD-like"/>
    <property type="match status" value="1"/>
</dbReference>
<evidence type="ECO:0000313" key="2">
    <source>
        <dbReference type="Proteomes" id="UP000182842"/>
    </source>
</evidence>
<reference evidence="1 2" key="1">
    <citation type="submission" date="2016-10" db="EMBL/GenBank/DDBJ databases">
        <authorList>
            <person name="Varghese N."/>
            <person name="Submissions S."/>
        </authorList>
    </citation>
    <scope>NUCLEOTIDE SEQUENCE [LARGE SCALE GENOMIC DNA]</scope>
    <source>
        <strain evidence="1 2">DSM 20219</strain>
    </source>
</reference>
<dbReference type="InterPro" id="IPR023198">
    <property type="entry name" value="PGP-like_dom2"/>
</dbReference>
<dbReference type="PANTHER" id="PTHR18901:SF38">
    <property type="entry name" value="PSEUDOURIDINE-5'-PHOSPHATASE"/>
    <property type="match status" value="1"/>
</dbReference>
<dbReference type="InterPro" id="IPR036412">
    <property type="entry name" value="HAD-like_sf"/>
</dbReference>
<dbReference type="Pfam" id="PF00702">
    <property type="entry name" value="Hydrolase"/>
    <property type="match status" value="1"/>
</dbReference>
<dbReference type="EMBL" id="FNRW01000004">
    <property type="protein sequence ID" value="SEB55126.1"/>
    <property type="molecule type" value="Genomic_DNA"/>
</dbReference>
<dbReference type="SFLD" id="SFLDS00003">
    <property type="entry name" value="Haloacid_Dehalogenase"/>
    <property type="match status" value="1"/>
</dbReference>
<dbReference type="InterPro" id="IPR023214">
    <property type="entry name" value="HAD_sf"/>
</dbReference>
<accession>A0AA45ZQ45</accession>
<dbReference type="SFLD" id="SFLDG01129">
    <property type="entry name" value="C1.5:_HAD__Beta-PGM__Phosphata"/>
    <property type="match status" value="1"/>
</dbReference>